<sequence length="297" mass="31844">MGKKAIRYAVVDAFATEPFKGNPAAVCLLGDENAAAAADERWMQSVATEFNLSETAFLVRDTSRPAGAAPRFHLRWFTPVTEVELCGHATLASAHFLFTTVLAEGGMIEFTTKSGILTAKKVPALGSTGVPGEEQGKLFIELDFPMIDFLDCHELPSIPKTLNGASMVSVHRSAADGDLIVELSSAKEVADILPNIDEIKKLSSGGLMLTGPAPAGSGYDFFTRLFCPKFGMDEDPVTGSIHCVLGPYWGRKLGKQKLTAFQASPRGGTLHLELDDTNRRVRIKGETVTVMAGTLLV</sequence>
<reference evidence="1" key="1">
    <citation type="submission" date="2021-05" db="EMBL/GenBank/DDBJ databases">
        <authorList>
            <person name="Scholz U."/>
            <person name="Mascher M."/>
            <person name="Fiebig A."/>
        </authorList>
    </citation>
    <scope>NUCLEOTIDE SEQUENCE [LARGE SCALE GENOMIC DNA]</scope>
</reference>
<dbReference type="Proteomes" id="UP001732700">
    <property type="component" value="Chromosome 3C"/>
</dbReference>
<reference evidence="1" key="2">
    <citation type="submission" date="2025-09" db="UniProtKB">
        <authorList>
            <consortium name="EnsemblPlants"/>
        </authorList>
    </citation>
    <scope>IDENTIFICATION</scope>
</reference>
<keyword evidence="2" id="KW-1185">Reference proteome</keyword>
<name>A0ACD5VP13_AVESA</name>
<dbReference type="EnsemblPlants" id="AVESA.00010b.r2.3CG0488960.1">
    <property type="protein sequence ID" value="AVESA.00010b.r2.3CG0488960.1.CDS"/>
    <property type="gene ID" value="AVESA.00010b.r2.3CG0488960"/>
</dbReference>
<evidence type="ECO:0000313" key="2">
    <source>
        <dbReference type="Proteomes" id="UP001732700"/>
    </source>
</evidence>
<protein>
    <submittedName>
        <fullName evidence="1">Uncharacterized protein</fullName>
    </submittedName>
</protein>
<accession>A0ACD5VP13</accession>
<evidence type="ECO:0000313" key="1">
    <source>
        <dbReference type="EnsemblPlants" id="AVESA.00010b.r2.3CG0488960.1.CDS"/>
    </source>
</evidence>
<organism evidence="1 2">
    <name type="scientific">Avena sativa</name>
    <name type="common">Oat</name>
    <dbReference type="NCBI Taxonomy" id="4498"/>
    <lineage>
        <taxon>Eukaryota</taxon>
        <taxon>Viridiplantae</taxon>
        <taxon>Streptophyta</taxon>
        <taxon>Embryophyta</taxon>
        <taxon>Tracheophyta</taxon>
        <taxon>Spermatophyta</taxon>
        <taxon>Magnoliopsida</taxon>
        <taxon>Liliopsida</taxon>
        <taxon>Poales</taxon>
        <taxon>Poaceae</taxon>
        <taxon>BOP clade</taxon>
        <taxon>Pooideae</taxon>
        <taxon>Poodae</taxon>
        <taxon>Poeae</taxon>
        <taxon>Poeae Chloroplast Group 1 (Aveneae type)</taxon>
        <taxon>Aveninae</taxon>
        <taxon>Avena</taxon>
    </lineage>
</organism>
<proteinExistence type="predicted"/>